<proteinExistence type="predicted"/>
<dbReference type="OrthoDB" id="3511049at2759"/>
<evidence type="ECO:0000313" key="3">
    <source>
        <dbReference type="EMBL" id="KAH7142748.1"/>
    </source>
</evidence>
<feature type="compositionally biased region" description="Basic and acidic residues" evidence="1">
    <location>
        <begin position="9"/>
        <end position="22"/>
    </location>
</feature>
<dbReference type="InterPro" id="IPR018306">
    <property type="entry name" value="Phage_T5_Orf172_DNA-bd"/>
</dbReference>
<dbReference type="InterPro" id="IPR053006">
    <property type="entry name" value="Meiosis_regulatory"/>
</dbReference>
<reference evidence="3" key="1">
    <citation type="journal article" date="2021" name="Nat. Commun.">
        <title>Genetic determinants of endophytism in the Arabidopsis root mycobiome.</title>
        <authorList>
            <person name="Mesny F."/>
            <person name="Miyauchi S."/>
            <person name="Thiergart T."/>
            <person name="Pickel B."/>
            <person name="Atanasova L."/>
            <person name="Karlsson M."/>
            <person name="Huettel B."/>
            <person name="Barry K.W."/>
            <person name="Haridas S."/>
            <person name="Chen C."/>
            <person name="Bauer D."/>
            <person name="Andreopoulos W."/>
            <person name="Pangilinan J."/>
            <person name="LaButti K."/>
            <person name="Riley R."/>
            <person name="Lipzen A."/>
            <person name="Clum A."/>
            <person name="Drula E."/>
            <person name="Henrissat B."/>
            <person name="Kohler A."/>
            <person name="Grigoriev I.V."/>
            <person name="Martin F.M."/>
            <person name="Hacquard S."/>
        </authorList>
    </citation>
    <scope>NUCLEOTIDE SEQUENCE</scope>
    <source>
        <strain evidence="3">MPI-CAGE-AT-0021</strain>
    </source>
</reference>
<dbReference type="PANTHER" id="PTHR28094">
    <property type="entry name" value="MEIOTICALLY UP-REGULATED GENE 113 PROTEIN"/>
    <property type="match status" value="1"/>
</dbReference>
<evidence type="ECO:0000313" key="4">
    <source>
        <dbReference type="Proteomes" id="UP000717696"/>
    </source>
</evidence>
<dbReference type="SMART" id="SM00974">
    <property type="entry name" value="T5orf172"/>
    <property type="match status" value="1"/>
</dbReference>
<evidence type="ECO:0000256" key="1">
    <source>
        <dbReference type="SAM" id="MobiDB-lite"/>
    </source>
</evidence>
<evidence type="ECO:0000259" key="2">
    <source>
        <dbReference type="SMART" id="SM00974"/>
    </source>
</evidence>
<dbReference type="Proteomes" id="UP000717696">
    <property type="component" value="Unassembled WGS sequence"/>
</dbReference>
<name>A0A9P9ESM7_9HYPO</name>
<sequence>MSASTMSSRNDEKAEKADKAEMATDLTNFPKPQKSNSTSVPYPSPPNSPPQTKARIPQVPRVSGDRARPTGAVSSAPLSPPTTPPRQSSTSTVLQKQPTEEKFNAATLRTRLGLDNGLCGGLTKSGSPCKRSWSLAANRVGITSQLELMIGLTQSSMELEAALDKLVMLVHCNYHDNGLPKKSRIEAWIMEFPVGEASTTNPAALVEKRIRRALDLESTHCIGVAVSTGLRCRRRIGGQLVTLCALAIDKIVNPDVYLHDTYLDDLLRFLEKNMYCCQHINKQPLKMVATWKSSIMEIREEHFVKSAESGAPEGTGGPSGAPNTQGSESPSTKRGDGIVLRSGSLSIPNFDRDLSTYWPAAYDTSPFEIISRSDRLTDYKSSYAVVKREMKRELDKNDRRSGHVYMYEVEGNKGFVKIGYTARSVEERHQEWAFDCNRAPKALYPVPSSTVVAIPNARRVEALCHAELNHRRIRIYCKACLKPHLEWFEIPSAEAIAVIQKWSNWMATQPYQPNPLGSGLNWKIREQETTRARDMGSFMREISEAPLMGR</sequence>
<feature type="compositionally biased region" description="Polar residues" evidence="1">
    <location>
        <begin position="321"/>
        <end position="330"/>
    </location>
</feature>
<dbReference type="EMBL" id="JAGMUU010000011">
    <property type="protein sequence ID" value="KAH7142748.1"/>
    <property type="molecule type" value="Genomic_DNA"/>
</dbReference>
<protein>
    <submittedName>
        <fullName evidence="3">T5orf172 domain-containing protein</fullName>
    </submittedName>
</protein>
<gene>
    <name evidence="3" type="ORF">B0J13DRAFT_556004</name>
</gene>
<feature type="region of interest" description="Disordered" evidence="1">
    <location>
        <begin position="1"/>
        <end position="100"/>
    </location>
</feature>
<organism evidence="3 4">
    <name type="scientific">Dactylonectria estremocensis</name>
    <dbReference type="NCBI Taxonomy" id="1079267"/>
    <lineage>
        <taxon>Eukaryota</taxon>
        <taxon>Fungi</taxon>
        <taxon>Dikarya</taxon>
        <taxon>Ascomycota</taxon>
        <taxon>Pezizomycotina</taxon>
        <taxon>Sordariomycetes</taxon>
        <taxon>Hypocreomycetidae</taxon>
        <taxon>Hypocreales</taxon>
        <taxon>Nectriaceae</taxon>
        <taxon>Dactylonectria</taxon>
    </lineage>
</organism>
<dbReference type="AlphaFoldDB" id="A0A9P9ESM7"/>
<comment type="caution">
    <text evidence="3">The sequence shown here is derived from an EMBL/GenBank/DDBJ whole genome shotgun (WGS) entry which is preliminary data.</text>
</comment>
<accession>A0A9P9ESM7</accession>
<dbReference type="PANTHER" id="PTHR28094:SF1">
    <property type="entry name" value="MEIOTICALLY UP-REGULATED GENE 113 PROTEIN"/>
    <property type="match status" value="1"/>
</dbReference>
<feature type="domain" description="Bacteriophage T5 Orf172 DNA-binding" evidence="2">
    <location>
        <begin position="410"/>
        <end position="502"/>
    </location>
</feature>
<feature type="region of interest" description="Disordered" evidence="1">
    <location>
        <begin position="306"/>
        <end position="338"/>
    </location>
</feature>
<keyword evidence="4" id="KW-1185">Reference proteome</keyword>
<dbReference type="Pfam" id="PF10544">
    <property type="entry name" value="T5orf172"/>
    <property type="match status" value="1"/>
</dbReference>